<accession>A0A845F8X8</accession>
<dbReference type="RefSeq" id="WP_160912208.1">
    <property type="nucleotide sequence ID" value="NZ_WMFA01000002.1"/>
</dbReference>
<dbReference type="EMBL" id="WMFA01000002">
    <property type="protein sequence ID" value="MYL70390.1"/>
    <property type="molecule type" value="Genomic_DNA"/>
</dbReference>
<dbReference type="Pfam" id="PF00903">
    <property type="entry name" value="Glyoxalase"/>
    <property type="match status" value="1"/>
</dbReference>
<sequence>MIEKIDTMCLTVKDAERAGSWYEEKLGFTISFKGEGYRVLSIGNHPVPLTIEEANVESPSRSYPIFYSRNIDETYEQLKEKQVDVGDKHTDADNYYFDFYDLDGNRLQVCCYS</sequence>
<protein>
    <recommendedName>
        <fullName evidence="1">VOC domain-containing protein</fullName>
    </recommendedName>
</protein>
<reference evidence="2 3" key="1">
    <citation type="submission" date="2019-11" db="EMBL/GenBank/DDBJ databases">
        <title>Genome sequences of 17 halophilic strains isolated from different environments.</title>
        <authorList>
            <person name="Furrow R.E."/>
        </authorList>
    </citation>
    <scope>NUCLEOTIDE SEQUENCE [LARGE SCALE GENOMIC DNA]</scope>
    <source>
        <strain evidence="2 3">SL-4</strain>
    </source>
</reference>
<dbReference type="PANTHER" id="PTHR36437">
    <property type="entry name" value="GLYOXALASE/BLEOMYCIN RESISTANCE PROTEIN/DIOXYGENASE"/>
    <property type="match status" value="1"/>
</dbReference>
<dbReference type="Proteomes" id="UP000450457">
    <property type="component" value="Unassembled WGS sequence"/>
</dbReference>
<dbReference type="Gene3D" id="3.10.180.10">
    <property type="entry name" value="2,3-Dihydroxybiphenyl 1,2-Dioxygenase, domain 1"/>
    <property type="match status" value="1"/>
</dbReference>
<dbReference type="InterPro" id="IPR004360">
    <property type="entry name" value="Glyas_Fos-R_dOase_dom"/>
</dbReference>
<dbReference type="AlphaFoldDB" id="A0A845F8X8"/>
<name>A0A845F8X8_9BACI</name>
<proteinExistence type="predicted"/>
<feature type="domain" description="VOC" evidence="1">
    <location>
        <begin position="4"/>
        <end position="112"/>
    </location>
</feature>
<evidence type="ECO:0000313" key="3">
    <source>
        <dbReference type="Proteomes" id="UP000450457"/>
    </source>
</evidence>
<dbReference type="PANTHER" id="PTHR36437:SF2">
    <property type="entry name" value="GLYOXALASE_BLEOMYCIN RESISTANCE PROTEIN_DIOXYGENASE"/>
    <property type="match status" value="1"/>
</dbReference>
<comment type="caution">
    <text evidence="2">The sequence shown here is derived from an EMBL/GenBank/DDBJ whole genome shotgun (WGS) entry which is preliminary data.</text>
</comment>
<evidence type="ECO:0000259" key="1">
    <source>
        <dbReference type="PROSITE" id="PS51819"/>
    </source>
</evidence>
<dbReference type="SUPFAM" id="SSF54593">
    <property type="entry name" value="Glyoxalase/Bleomycin resistance protein/Dihydroxybiphenyl dioxygenase"/>
    <property type="match status" value="1"/>
</dbReference>
<dbReference type="InterPro" id="IPR037523">
    <property type="entry name" value="VOC_core"/>
</dbReference>
<evidence type="ECO:0000313" key="2">
    <source>
        <dbReference type="EMBL" id="MYL70390.1"/>
    </source>
</evidence>
<dbReference type="GeneID" id="78006535"/>
<organism evidence="2 3">
    <name type="scientific">Halobacillus litoralis</name>
    <dbReference type="NCBI Taxonomy" id="45668"/>
    <lineage>
        <taxon>Bacteria</taxon>
        <taxon>Bacillati</taxon>
        <taxon>Bacillota</taxon>
        <taxon>Bacilli</taxon>
        <taxon>Bacillales</taxon>
        <taxon>Bacillaceae</taxon>
        <taxon>Halobacillus</taxon>
    </lineage>
</organism>
<dbReference type="OrthoDB" id="2184229at2"/>
<dbReference type="PROSITE" id="PS51819">
    <property type="entry name" value="VOC"/>
    <property type="match status" value="1"/>
</dbReference>
<dbReference type="InterPro" id="IPR029068">
    <property type="entry name" value="Glyas_Bleomycin-R_OHBP_Dase"/>
</dbReference>
<gene>
    <name evidence="2" type="ORF">GLW00_06005</name>
</gene>